<name>A0A6C0B4X1_9ZZZZ</name>
<protein>
    <submittedName>
        <fullName evidence="1">Uncharacterized protein</fullName>
    </submittedName>
</protein>
<dbReference type="EMBL" id="MN739078">
    <property type="protein sequence ID" value="QHS87072.1"/>
    <property type="molecule type" value="Genomic_DNA"/>
</dbReference>
<accession>A0A6C0B4X1</accession>
<dbReference type="AlphaFoldDB" id="A0A6C0B4X1"/>
<proteinExistence type="predicted"/>
<reference evidence="1" key="1">
    <citation type="journal article" date="2020" name="Nature">
        <title>Giant virus diversity and host interactions through global metagenomics.</title>
        <authorList>
            <person name="Schulz F."/>
            <person name="Roux S."/>
            <person name="Paez-Espino D."/>
            <person name="Jungbluth S."/>
            <person name="Walsh D.A."/>
            <person name="Denef V.J."/>
            <person name="McMahon K.D."/>
            <person name="Konstantinidis K.T."/>
            <person name="Eloe-Fadrosh E.A."/>
            <person name="Kyrpides N.C."/>
            <person name="Woyke T."/>
        </authorList>
    </citation>
    <scope>NUCLEOTIDE SEQUENCE</scope>
    <source>
        <strain evidence="1">GVMAG-M-3300009684-20</strain>
    </source>
</reference>
<organism evidence="1">
    <name type="scientific">viral metagenome</name>
    <dbReference type="NCBI Taxonomy" id="1070528"/>
    <lineage>
        <taxon>unclassified sequences</taxon>
        <taxon>metagenomes</taxon>
        <taxon>organismal metagenomes</taxon>
    </lineage>
</organism>
<evidence type="ECO:0000313" key="1">
    <source>
        <dbReference type="EMBL" id="QHS87072.1"/>
    </source>
</evidence>
<sequence length="110" mass="13009">MDDFLRAHAHHLPQCQLYAARCPFCSIIVREQTDAYPEIIEEIFRPIVFRAWKRWDANGYRIADNTHPETLLSYLAFSAFSRWVQPKYKETVDLSPEEVSRHPIFLQKNG</sequence>